<name>A0A0A8ZJX6_ARUDO</name>
<protein>
    <submittedName>
        <fullName evidence="1">Uncharacterized protein</fullName>
    </submittedName>
</protein>
<organism evidence="1">
    <name type="scientific">Arundo donax</name>
    <name type="common">Giant reed</name>
    <name type="synonym">Donax arundinaceus</name>
    <dbReference type="NCBI Taxonomy" id="35708"/>
    <lineage>
        <taxon>Eukaryota</taxon>
        <taxon>Viridiplantae</taxon>
        <taxon>Streptophyta</taxon>
        <taxon>Embryophyta</taxon>
        <taxon>Tracheophyta</taxon>
        <taxon>Spermatophyta</taxon>
        <taxon>Magnoliopsida</taxon>
        <taxon>Liliopsida</taxon>
        <taxon>Poales</taxon>
        <taxon>Poaceae</taxon>
        <taxon>PACMAD clade</taxon>
        <taxon>Arundinoideae</taxon>
        <taxon>Arundineae</taxon>
        <taxon>Arundo</taxon>
    </lineage>
</organism>
<evidence type="ECO:0000313" key="1">
    <source>
        <dbReference type="EMBL" id="JAD39704.1"/>
    </source>
</evidence>
<dbReference type="EMBL" id="GBRH01258191">
    <property type="protein sequence ID" value="JAD39704.1"/>
    <property type="molecule type" value="Transcribed_RNA"/>
</dbReference>
<dbReference type="AlphaFoldDB" id="A0A0A8ZJX6"/>
<reference evidence="1" key="1">
    <citation type="submission" date="2014-09" db="EMBL/GenBank/DDBJ databases">
        <authorList>
            <person name="Magalhaes I.L.F."/>
            <person name="Oliveira U."/>
            <person name="Santos F.R."/>
            <person name="Vidigal T.H.D.A."/>
            <person name="Brescovit A.D."/>
            <person name="Santos A.J."/>
        </authorList>
    </citation>
    <scope>NUCLEOTIDE SEQUENCE</scope>
    <source>
        <tissue evidence="1">Shoot tissue taken approximately 20 cm above the soil surface</tissue>
    </source>
</reference>
<sequence>MCSYIPILNHNFGRVEIRLDHCRCNISE</sequence>
<reference evidence="1" key="2">
    <citation type="journal article" date="2015" name="Data Brief">
        <title>Shoot transcriptome of the giant reed, Arundo donax.</title>
        <authorList>
            <person name="Barrero R.A."/>
            <person name="Guerrero F.D."/>
            <person name="Moolhuijzen P."/>
            <person name="Goolsby J.A."/>
            <person name="Tidwell J."/>
            <person name="Bellgard S.E."/>
            <person name="Bellgard M.I."/>
        </authorList>
    </citation>
    <scope>NUCLEOTIDE SEQUENCE</scope>
    <source>
        <tissue evidence="1">Shoot tissue taken approximately 20 cm above the soil surface</tissue>
    </source>
</reference>
<accession>A0A0A8ZJX6</accession>
<proteinExistence type="predicted"/>